<protein>
    <submittedName>
        <fullName evidence="1">Cyclopropane-fatty-acyl-phospholipid synthase</fullName>
    </submittedName>
</protein>
<dbReference type="Proteomes" id="UP000325315">
    <property type="component" value="Unassembled WGS sequence"/>
</dbReference>
<evidence type="ECO:0000313" key="2">
    <source>
        <dbReference type="Proteomes" id="UP000325315"/>
    </source>
</evidence>
<evidence type="ECO:0000313" key="1">
    <source>
        <dbReference type="EMBL" id="KAA3484157.1"/>
    </source>
</evidence>
<keyword evidence="2" id="KW-1185">Reference proteome</keyword>
<sequence>MGFRNMSQFNLALLAKQGWRILNNADSLVTKSYTWKSIWAAKDVLRKGLIWRVGTGTNISINNDAWVPEALHFRLSSTVDSLRDCYVHMLIDNNKRKWKEELIRYTFSEEDAEIILRIPLAGVPHDDFLAWG</sequence>
<dbReference type="EMBL" id="SMMG02000002">
    <property type="protein sequence ID" value="KAA3484157.1"/>
    <property type="molecule type" value="Genomic_DNA"/>
</dbReference>
<comment type="caution">
    <text evidence="1">The sequence shown here is derived from an EMBL/GenBank/DDBJ whole genome shotgun (WGS) entry which is preliminary data.</text>
</comment>
<name>A0A5B6WTC8_9ROSI</name>
<dbReference type="OrthoDB" id="1000979at2759"/>
<organism evidence="1 2">
    <name type="scientific">Gossypium australe</name>
    <dbReference type="NCBI Taxonomy" id="47621"/>
    <lineage>
        <taxon>Eukaryota</taxon>
        <taxon>Viridiplantae</taxon>
        <taxon>Streptophyta</taxon>
        <taxon>Embryophyta</taxon>
        <taxon>Tracheophyta</taxon>
        <taxon>Spermatophyta</taxon>
        <taxon>Magnoliopsida</taxon>
        <taxon>eudicotyledons</taxon>
        <taxon>Gunneridae</taxon>
        <taxon>Pentapetalae</taxon>
        <taxon>rosids</taxon>
        <taxon>malvids</taxon>
        <taxon>Malvales</taxon>
        <taxon>Malvaceae</taxon>
        <taxon>Malvoideae</taxon>
        <taxon>Gossypium</taxon>
    </lineage>
</organism>
<proteinExistence type="predicted"/>
<reference evidence="2" key="1">
    <citation type="journal article" date="2019" name="Plant Biotechnol. J.">
        <title>Genome sequencing of the Australian wild diploid species Gossypium australe highlights disease resistance and delayed gland morphogenesis.</title>
        <authorList>
            <person name="Cai Y."/>
            <person name="Cai X."/>
            <person name="Wang Q."/>
            <person name="Wang P."/>
            <person name="Zhang Y."/>
            <person name="Cai C."/>
            <person name="Xu Y."/>
            <person name="Wang K."/>
            <person name="Zhou Z."/>
            <person name="Wang C."/>
            <person name="Geng S."/>
            <person name="Li B."/>
            <person name="Dong Q."/>
            <person name="Hou Y."/>
            <person name="Wang H."/>
            <person name="Ai P."/>
            <person name="Liu Z."/>
            <person name="Yi F."/>
            <person name="Sun M."/>
            <person name="An G."/>
            <person name="Cheng J."/>
            <person name="Zhang Y."/>
            <person name="Shi Q."/>
            <person name="Xie Y."/>
            <person name="Shi X."/>
            <person name="Chang Y."/>
            <person name="Huang F."/>
            <person name="Chen Y."/>
            <person name="Hong S."/>
            <person name="Mi L."/>
            <person name="Sun Q."/>
            <person name="Zhang L."/>
            <person name="Zhou B."/>
            <person name="Peng R."/>
            <person name="Zhang X."/>
            <person name="Liu F."/>
        </authorList>
    </citation>
    <scope>NUCLEOTIDE SEQUENCE [LARGE SCALE GENOMIC DNA]</scope>
    <source>
        <strain evidence="2">cv. PA1801</strain>
    </source>
</reference>
<accession>A0A5B6WTC8</accession>
<dbReference type="AlphaFoldDB" id="A0A5B6WTC8"/>
<gene>
    <name evidence="1" type="ORF">EPI10_006260</name>
</gene>